<comment type="caution">
    <text evidence="2">The sequence shown here is derived from an EMBL/GenBank/DDBJ whole genome shotgun (WGS) entry which is preliminary data.</text>
</comment>
<proteinExistence type="predicted"/>
<accession>A0A364NFG0</accession>
<feature type="region of interest" description="Disordered" evidence="1">
    <location>
        <begin position="87"/>
        <end position="125"/>
    </location>
</feature>
<name>A0A364NFG0_STELY</name>
<evidence type="ECO:0000313" key="3">
    <source>
        <dbReference type="Proteomes" id="UP000249619"/>
    </source>
</evidence>
<dbReference type="AlphaFoldDB" id="A0A364NFG0"/>
<protein>
    <submittedName>
        <fullName evidence="2">Uncharacterized protein</fullName>
    </submittedName>
</protein>
<evidence type="ECO:0000313" key="2">
    <source>
        <dbReference type="EMBL" id="RAR15843.1"/>
    </source>
</evidence>
<sequence>MPWWTLQPRRGHTIRGILSSGSYHDDDDDNDYCNNYENYSHEIRAPDYYRYDSAPTRAKPATQRYIYGPTFDHDGYRNSRGVREHIYHHAGSGRQMRRYEVEDEDYDAGRRRSRGSRRSRSERYW</sequence>
<dbReference type="Proteomes" id="UP000249619">
    <property type="component" value="Unassembled WGS sequence"/>
</dbReference>
<dbReference type="EMBL" id="QGDH01000008">
    <property type="protein sequence ID" value="RAR15843.1"/>
    <property type="molecule type" value="Genomic_DNA"/>
</dbReference>
<reference evidence="3" key="1">
    <citation type="submission" date="2018-05" db="EMBL/GenBank/DDBJ databases">
        <title>Draft genome sequence of Stemphylium lycopersici strain CIDEFI 213.</title>
        <authorList>
            <person name="Medina R."/>
            <person name="Franco M.E.E."/>
            <person name="Lucentini C.G."/>
            <person name="Saparrat M.C.N."/>
            <person name="Balatti P.A."/>
        </authorList>
    </citation>
    <scope>NUCLEOTIDE SEQUENCE [LARGE SCALE GENOMIC DNA]</scope>
    <source>
        <strain evidence="3">CIDEFI 213</strain>
    </source>
</reference>
<evidence type="ECO:0000256" key="1">
    <source>
        <dbReference type="SAM" id="MobiDB-lite"/>
    </source>
</evidence>
<organism evidence="2 3">
    <name type="scientific">Stemphylium lycopersici</name>
    <name type="common">Tomato gray leaf spot disease fungus</name>
    <name type="synonym">Thyrospora lycopersici</name>
    <dbReference type="NCBI Taxonomy" id="183478"/>
    <lineage>
        <taxon>Eukaryota</taxon>
        <taxon>Fungi</taxon>
        <taxon>Dikarya</taxon>
        <taxon>Ascomycota</taxon>
        <taxon>Pezizomycotina</taxon>
        <taxon>Dothideomycetes</taxon>
        <taxon>Pleosporomycetidae</taxon>
        <taxon>Pleosporales</taxon>
        <taxon>Pleosporineae</taxon>
        <taxon>Pleosporaceae</taxon>
        <taxon>Stemphylium</taxon>
    </lineage>
</organism>
<gene>
    <name evidence="2" type="ORF">DDE83_000859</name>
</gene>
<keyword evidence="3" id="KW-1185">Reference proteome</keyword>